<evidence type="ECO:0000313" key="3">
    <source>
        <dbReference type="EMBL" id="MEC4174994.1"/>
    </source>
</evidence>
<reference evidence="3 4" key="1">
    <citation type="submission" date="2024-01" db="EMBL/GenBank/DDBJ databases">
        <title>novel species in genus Adlercreutzia.</title>
        <authorList>
            <person name="Liu X."/>
        </authorList>
    </citation>
    <scope>NUCLEOTIDE SEQUENCE [LARGE SCALE GENOMIC DNA]</scope>
    <source>
        <strain evidence="3 4">R7</strain>
    </source>
</reference>
<keyword evidence="4" id="KW-1185">Reference proteome</keyword>
<gene>
    <name evidence="3" type="ORF">VIN30_00835</name>
</gene>
<protein>
    <submittedName>
        <fullName evidence="3">Type II toxin-antitoxin system PemK/MazF family toxin</fullName>
    </submittedName>
</protein>
<dbReference type="EMBL" id="JAYMFF010000002">
    <property type="protein sequence ID" value="MEC4174994.1"/>
    <property type="molecule type" value="Genomic_DNA"/>
</dbReference>
<dbReference type="RefSeq" id="WP_338208502.1">
    <property type="nucleotide sequence ID" value="NZ_JAYMFF010000002.1"/>
</dbReference>
<accession>A0ABU6IEY3</accession>
<evidence type="ECO:0000313" key="4">
    <source>
        <dbReference type="Proteomes" id="UP001349994"/>
    </source>
</evidence>
<dbReference type="Proteomes" id="UP001349994">
    <property type="component" value="Unassembled WGS sequence"/>
</dbReference>
<proteinExistence type="inferred from homology"/>
<dbReference type="Pfam" id="PF02452">
    <property type="entry name" value="PemK_toxin"/>
    <property type="match status" value="1"/>
</dbReference>
<dbReference type="InterPro" id="IPR011067">
    <property type="entry name" value="Plasmid_toxin/cell-grow_inhib"/>
</dbReference>
<sequence>MNDKEPQPWEVWHARFDFSEGRGYKFRPVIVLAMRPDGTLVAMVTSATNKLSLEHDYLIQEWEAAGLAKPSIARLDRIAEIPAGYLGDAGRIGRLAEDDIASIKAMLAGITKEGAECPHLTIRGQGR</sequence>
<dbReference type="SUPFAM" id="SSF50118">
    <property type="entry name" value="Cell growth inhibitor/plasmid maintenance toxic component"/>
    <property type="match status" value="1"/>
</dbReference>
<organism evidence="3 4">
    <name type="scientific">Adlercreutzia wanghongyangiae</name>
    <dbReference type="NCBI Taxonomy" id="3111451"/>
    <lineage>
        <taxon>Bacteria</taxon>
        <taxon>Bacillati</taxon>
        <taxon>Actinomycetota</taxon>
        <taxon>Coriobacteriia</taxon>
        <taxon>Eggerthellales</taxon>
        <taxon>Eggerthellaceae</taxon>
        <taxon>Adlercreutzia</taxon>
    </lineage>
</organism>
<comment type="similarity">
    <text evidence="1">Belongs to the PemK/MazF family.</text>
</comment>
<comment type="caution">
    <text evidence="3">The sequence shown here is derived from an EMBL/GenBank/DDBJ whole genome shotgun (WGS) entry which is preliminary data.</text>
</comment>
<dbReference type="Gene3D" id="2.30.30.110">
    <property type="match status" value="1"/>
</dbReference>
<evidence type="ECO:0000256" key="2">
    <source>
        <dbReference type="ARBA" id="ARBA00022649"/>
    </source>
</evidence>
<keyword evidence="2" id="KW-1277">Toxin-antitoxin system</keyword>
<evidence type="ECO:0000256" key="1">
    <source>
        <dbReference type="ARBA" id="ARBA00007521"/>
    </source>
</evidence>
<name>A0ABU6IEY3_9ACTN</name>
<dbReference type="InterPro" id="IPR003477">
    <property type="entry name" value="PemK-like"/>
</dbReference>